<comment type="caution">
    <text evidence="2">The sequence shown here is derived from an EMBL/GenBank/DDBJ whole genome shotgun (WGS) entry which is preliminary data.</text>
</comment>
<keyword evidence="1" id="KW-0472">Membrane</keyword>
<reference evidence="2" key="1">
    <citation type="submission" date="2021-12" db="EMBL/GenBank/DDBJ databases">
        <authorList>
            <person name="Rodrigo-Torres L."/>
            <person name="Arahal R. D."/>
            <person name="Lucena T."/>
        </authorList>
    </citation>
    <scope>NUCLEOTIDE SEQUENCE</scope>
    <source>
        <strain evidence="2">CECT 8267</strain>
    </source>
</reference>
<protein>
    <submittedName>
        <fullName evidence="2">Uncharacterized protein</fullName>
    </submittedName>
</protein>
<keyword evidence="3" id="KW-1185">Reference proteome</keyword>
<sequence>MDTSDIIASISAVIAAGSLIYTIQSNKGNREIAQAAYDHTKKAGTTDLVAAWKGIRAINPESPITPQVDNALRALQLTAGYWLHDIIEKDIIYAQAWTDYQSIYDALKVCEIEIPGTGVTGKSTLTKEMGDAYAQMNAYKKE</sequence>
<keyword evidence="1" id="KW-0812">Transmembrane</keyword>
<keyword evidence="1" id="KW-1133">Transmembrane helix</keyword>
<evidence type="ECO:0000313" key="3">
    <source>
        <dbReference type="Proteomes" id="UP000838100"/>
    </source>
</evidence>
<dbReference type="RefSeq" id="WP_237444421.1">
    <property type="nucleotide sequence ID" value="NZ_CAKLPX010000002.1"/>
</dbReference>
<evidence type="ECO:0000256" key="1">
    <source>
        <dbReference type="SAM" id="Phobius"/>
    </source>
</evidence>
<gene>
    <name evidence="2" type="ORF">SIN8267_01833</name>
</gene>
<accession>A0ABN8EKI0</accession>
<dbReference type="Proteomes" id="UP000838100">
    <property type="component" value="Unassembled WGS sequence"/>
</dbReference>
<dbReference type="EMBL" id="CAKLPX010000002">
    <property type="protein sequence ID" value="CAH0991719.1"/>
    <property type="molecule type" value="Genomic_DNA"/>
</dbReference>
<proteinExistence type="predicted"/>
<organism evidence="2 3">
    <name type="scientific">Sinobacterium norvegicum</name>
    <dbReference type="NCBI Taxonomy" id="1641715"/>
    <lineage>
        <taxon>Bacteria</taxon>
        <taxon>Pseudomonadati</taxon>
        <taxon>Pseudomonadota</taxon>
        <taxon>Gammaproteobacteria</taxon>
        <taxon>Cellvibrionales</taxon>
        <taxon>Spongiibacteraceae</taxon>
        <taxon>Sinobacterium</taxon>
    </lineage>
</organism>
<evidence type="ECO:0000313" key="2">
    <source>
        <dbReference type="EMBL" id="CAH0991719.1"/>
    </source>
</evidence>
<feature type="transmembrane region" description="Helical" evidence="1">
    <location>
        <begin position="6"/>
        <end position="23"/>
    </location>
</feature>
<name>A0ABN8EKI0_9GAMM</name>